<dbReference type="GO" id="GO:0015074">
    <property type="term" value="P:DNA integration"/>
    <property type="evidence" value="ECO:0007669"/>
    <property type="project" value="InterPro"/>
</dbReference>
<dbReference type="Gene3D" id="1.10.150.130">
    <property type="match status" value="1"/>
</dbReference>
<sequence length="377" mass="43933">MKLVILMIDLNNQTQFNYLRFDFNNLPNAVYDDGLIRGVAPNTARQYRATTKYYCDIIDPTLFNHDSKYLDFKPSLIDYLNFCRDSGFSFPTIKTHFNALNNTFLYLIDNGIISFNPIPQFRKRYIRIFKNPPCAPKQDLGVEDVELLIKTVPKLNFKDEINIEKYISIILTFSLTGLRINELIPLNLYNYDHTNGFIHLGEPNKIQGKRTNTIIPVSRQIVDAINAYLFLREQRGEILTSNSPLFLNELGTGRLTDKTLQLQIQKIGTLCGLHNPSPDAQSYEKVTAHTFRHFFTKTMRELGMPIAYIAEMRGDKRSFFAIQDWYYQITYRELKKVYNLYIPILRIPDTKEKFEIVNGWLPAAINTFNVFDDSKKQ</sequence>
<organism evidence="4 5">
    <name type="scientific">Methanimicrococcus stummii</name>
    <dbReference type="NCBI Taxonomy" id="3028294"/>
    <lineage>
        <taxon>Archaea</taxon>
        <taxon>Methanobacteriati</taxon>
        <taxon>Methanobacteriota</taxon>
        <taxon>Stenosarchaea group</taxon>
        <taxon>Methanomicrobia</taxon>
        <taxon>Methanosarcinales</taxon>
        <taxon>Methanosarcinaceae</taxon>
        <taxon>Methanimicrococcus</taxon>
    </lineage>
</organism>
<name>A0AA96VI66_9EURY</name>
<evidence type="ECO:0000313" key="4">
    <source>
        <dbReference type="EMBL" id="WNY28711.1"/>
    </source>
</evidence>
<dbReference type="InterPro" id="IPR050090">
    <property type="entry name" value="Tyrosine_recombinase_XerCD"/>
</dbReference>
<dbReference type="Pfam" id="PF00589">
    <property type="entry name" value="Phage_integrase"/>
    <property type="match status" value="1"/>
</dbReference>
<protein>
    <submittedName>
        <fullName evidence="4">Tyrosine recombinase XerD</fullName>
    </submittedName>
</protein>
<accession>A0AA96VI66</accession>
<evidence type="ECO:0000256" key="2">
    <source>
        <dbReference type="ARBA" id="ARBA00023172"/>
    </source>
</evidence>
<evidence type="ECO:0000259" key="3">
    <source>
        <dbReference type="PROSITE" id="PS51898"/>
    </source>
</evidence>
<dbReference type="PANTHER" id="PTHR30349:SF92">
    <property type="entry name" value="SITE-SPECIFIC RECOMBINASE"/>
    <property type="match status" value="1"/>
</dbReference>
<gene>
    <name evidence="4" type="primary">xerD</name>
    <name evidence="4" type="ORF">MmiEs2_09140</name>
</gene>
<dbReference type="GO" id="GO:0006310">
    <property type="term" value="P:DNA recombination"/>
    <property type="evidence" value="ECO:0007669"/>
    <property type="project" value="UniProtKB-KW"/>
</dbReference>
<dbReference type="InterPro" id="IPR002104">
    <property type="entry name" value="Integrase_catalytic"/>
</dbReference>
<dbReference type="InterPro" id="IPR010998">
    <property type="entry name" value="Integrase_recombinase_N"/>
</dbReference>
<keyword evidence="5" id="KW-1185">Reference proteome</keyword>
<keyword evidence="1" id="KW-0238">DNA-binding</keyword>
<dbReference type="SUPFAM" id="SSF56349">
    <property type="entry name" value="DNA breaking-rejoining enzymes"/>
    <property type="match status" value="1"/>
</dbReference>
<dbReference type="EMBL" id="CP131062">
    <property type="protein sequence ID" value="WNY28711.1"/>
    <property type="molecule type" value="Genomic_DNA"/>
</dbReference>
<reference evidence="4 5" key="1">
    <citation type="submission" date="2023-07" db="EMBL/GenBank/DDBJ databases">
        <title>Closed genome sequence of Methanimicrococcus sp. Es2.</title>
        <authorList>
            <person name="Protasov E."/>
            <person name="Platt K."/>
            <person name="Reeh H."/>
            <person name="Poehlein A."/>
            <person name="Daniel R."/>
            <person name="Brune A."/>
        </authorList>
    </citation>
    <scope>NUCLEOTIDE SEQUENCE [LARGE SCALE GENOMIC DNA]</scope>
    <source>
        <strain evidence="4 5">Es2</strain>
    </source>
</reference>
<dbReference type="InterPro" id="IPR011010">
    <property type="entry name" value="DNA_brk_join_enz"/>
</dbReference>
<evidence type="ECO:0000313" key="5">
    <source>
        <dbReference type="Proteomes" id="UP001302662"/>
    </source>
</evidence>
<proteinExistence type="predicted"/>
<dbReference type="PROSITE" id="PS51898">
    <property type="entry name" value="TYR_RECOMBINASE"/>
    <property type="match status" value="1"/>
</dbReference>
<dbReference type="PANTHER" id="PTHR30349">
    <property type="entry name" value="PHAGE INTEGRASE-RELATED"/>
    <property type="match status" value="1"/>
</dbReference>
<evidence type="ECO:0000256" key="1">
    <source>
        <dbReference type="ARBA" id="ARBA00023125"/>
    </source>
</evidence>
<dbReference type="GO" id="GO:0003677">
    <property type="term" value="F:DNA binding"/>
    <property type="evidence" value="ECO:0007669"/>
    <property type="project" value="UniProtKB-KW"/>
</dbReference>
<keyword evidence="2" id="KW-0233">DNA recombination</keyword>
<dbReference type="Proteomes" id="UP001302662">
    <property type="component" value="Chromosome"/>
</dbReference>
<dbReference type="Gene3D" id="1.10.443.10">
    <property type="entry name" value="Intergrase catalytic core"/>
    <property type="match status" value="1"/>
</dbReference>
<feature type="domain" description="Tyr recombinase" evidence="3">
    <location>
        <begin position="135"/>
        <end position="339"/>
    </location>
</feature>
<dbReference type="KEGG" id="mees:MmiEs2_09140"/>
<dbReference type="InterPro" id="IPR013762">
    <property type="entry name" value="Integrase-like_cat_sf"/>
</dbReference>
<dbReference type="AlphaFoldDB" id="A0AA96VI66"/>